<dbReference type="Proteomes" id="UP000244090">
    <property type="component" value="Unassembled WGS sequence"/>
</dbReference>
<evidence type="ECO:0000256" key="1">
    <source>
        <dbReference type="SAM" id="Phobius"/>
    </source>
</evidence>
<evidence type="ECO:0000313" key="2">
    <source>
        <dbReference type="EMBL" id="PTX62157.1"/>
    </source>
</evidence>
<evidence type="ECO:0000313" key="3">
    <source>
        <dbReference type="Proteomes" id="UP000244090"/>
    </source>
</evidence>
<comment type="caution">
    <text evidence="2">The sequence shown here is derived from an EMBL/GenBank/DDBJ whole genome shotgun (WGS) entry which is preliminary data.</text>
</comment>
<keyword evidence="3" id="KW-1185">Reference proteome</keyword>
<keyword evidence="1" id="KW-0472">Membrane</keyword>
<keyword evidence="1" id="KW-0812">Transmembrane</keyword>
<proteinExistence type="predicted"/>
<feature type="transmembrane region" description="Helical" evidence="1">
    <location>
        <begin position="53"/>
        <end position="74"/>
    </location>
</feature>
<accession>A0A2T6C1N9</accession>
<keyword evidence="1" id="KW-1133">Transmembrane helix</keyword>
<organism evidence="2 3">
    <name type="scientific">Kordia periserrulae</name>
    <dbReference type="NCBI Taxonomy" id="701523"/>
    <lineage>
        <taxon>Bacteria</taxon>
        <taxon>Pseudomonadati</taxon>
        <taxon>Bacteroidota</taxon>
        <taxon>Flavobacteriia</taxon>
        <taxon>Flavobacteriales</taxon>
        <taxon>Flavobacteriaceae</taxon>
        <taxon>Kordia</taxon>
    </lineage>
</organism>
<gene>
    <name evidence="2" type="ORF">C8N46_103255</name>
</gene>
<dbReference type="RefSeq" id="WP_108114369.1">
    <property type="nucleotide sequence ID" value="NZ_QBKT01000003.1"/>
</dbReference>
<protein>
    <submittedName>
        <fullName evidence="2">Uncharacterized protein</fullName>
    </submittedName>
</protein>
<reference evidence="2 3" key="1">
    <citation type="submission" date="2018-04" db="EMBL/GenBank/DDBJ databases">
        <title>Genomic Encyclopedia of Archaeal and Bacterial Type Strains, Phase II (KMG-II): from individual species to whole genera.</title>
        <authorList>
            <person name="Goeker M."/>
        </authorList>
    </citation>
    <scope>NUCLEOTIDE SEQUENCE [LARGE SCALE GENOMIC DNA]</scope>
    <source>
        <strain evidence="2 3">DSM 25731</strain>
    </source>
</reference>
<name>A0A2T6C1N9_9FLAO</name>
<dbReference type="EMBL" id="QBKT01000003">
    <property type="protein sequence ID" value="PTX62157.1"/>
    <property type="molecule type" value="Genomic_DNA"/>
</dbReference>
<dbReference type="AlphaFoldDB" id="A0A2T6C1N9"/>
<feature type="transmembrane region" description="Helical" evidence="1">
    <location>
        <begin position="29"/>
        <end position="47"/>
    </location>
</feature>
<sequence>MFAPLRLGFPLEGAHFLTKKIIKMDKLSSLNWIGICVLFLGIVAFMLGKQEKYTTLTVVLCIVGVILFIMGFYVKK</sequence>